<comment type="similarity">
    <text evidence="5 12">Belongs to the protoporphyrinogen/coproporphyrinogen oxidase family. Coproporphyrinogen III oxidase subfamily.</text>
</comment>
<keyword evidence="12" id="KW-0963">Cytoplasm</keyword>
<keyword evidence="11 12" id="KW-0350">Heme biosynthesis</keyword>
<dbReference type="AlphaFoldDB" id="A0A1M4VCB5"/>
<evidence type="ECO:0000256" key="10">
    <source>
        <dbReference type="ARBA" id="ARBA00023002"/>
    </source>
</evidence>
<reference evidence="15" key="1">
    <citation type="submission" date="2016-11" db="EMBL/GenBank/DDBJ databases">
        <authorList>
            <person name="Varghese N."/>
            <person name="Submissions S."/>
        </authorList>
    </citation>
    <scope>NUCLEOTIDE SEQUENCE [LARGE SCALE GENOMIC DNA]</scope>
    <source>
        <strain evidence="15">DSM 19514</strain>
    </source>
</reference>
<evidence type="ECO:0000256" key="5">
    <source>
        <dbReference type="ARBA" id="ARBA00008310"/>
    </source>
</evidence>
<evidence type="ECO:0000256" key="11">
    <source>
        <dbReference type="ARBA" id="ARBA00023133"/>
    </source>
</evidence>
<sequence>MGVFGLKTAVVGGGVTGLAAAFFLAQQPEMEVTVFESDSRMGGKVQAEELGDLSVEMGPDSFVTRSAAIFEIISEIGLGDLLIHPKANRALILRGGSLRTLPQGLNLGFPTNSAQILKSEVLTPLEKLSTYLRWRLQRDADFAKSSDDIGRILQYYVGRPYVRYVLDPLIGGINAASVYGASGEITASQILRLLRGEPQVTTTTDHTQMPPFASFEGGLSVLIGHMQEYLKGRGVALRTNSVVSDLKLTSNGVMLETDLDVEEFDKVILTTPPSVTGILLRDISPETAQILRSIRRASVTMSTLLVDADLTHIPSDVAGVLVPRDQGFLTTAITLGPNKWPEWRSNAGQILRISSGRFGEGEHLKIRPDELVSLLIGEAQEILGTHIGLLDYRVKRWVGSFVRFAPYHRQLMNKVEKTLAADSKGAIELSGSFVRGSGIPTCIQVAKEVAARTQSSRL</sequence>
<evidence type="ECO:0000256" key="7">
    <source>
        <dbReference type="ARBA" id="ARBA00019046"/>
    </source>
</evidence>
<keyword evidence="10 12" id="KW-0560">Oxidoreductase</keyword>
<dbReference type="InterPro" id="IPR004572">
    <property type="entry name" value="Protoporphyrinogen_oxidase"/>
</dbReference>
<name>A0A1M4VCB5_9ACTN</name>
<dbReference type="Pfam" id="PF01593">
    <property type="entry name" value="Amino_oxidase"/>
    <property type="match status" value="1"/>
</dbReference>
<gene>
    <name evidence="14" type="ORF">SAMN02745225_01277</name>
</gene>
<dbReference type="GO" id="GO:0005737">
    <property type="term" value="C:cytoplasm"/>
    <property type="evidence" value="ECO:0007669"/>
    <property type="project" value="UniProtKB-SubCell"/>
</dbReference>
<keyword evidence="8 12" id="KW-0285">Flavoprotein</keyword>
<dbReference type="EC" id="1.3.3.15" evidence="6 12"/>
<proteinExistence type="inferred from homology"/>
<dbReference type="NCBIfam" id="TIGR00562">
    <property type="entry name" value="proto_IX_ox"/>
    <property type="match status" value="1"/>
</dbReference>
<dbReference type="SUPFAM" id="SSF54373">
    <property type="entry name" value="FAD-linked reductases, C-terminal domain"/>
    <property type="match status" value="1"/>
</dbReference>
<dbReference type="OrthoDB" id="4496419at2"/>
<dbReference type="STRING" id="1121881.SAMN02745225_01277"/>
<comment type="subcellular location">
    <subcellularLocation>
        <location evidence="12">Cytoplasm</location>
    </subcellularLocation>
</comment>
<evidence type="ECO:0000256" key="1">
    <source>
        <dbReference type="ARBA" id="ARBA00001755"/>
    </source>
</evidence>
<evidence type="ECO:0000313" key="14">
    <source>
        <dbReference type="EMBL" id="SHE66619.1"/>
    </source>
</evidence>
<comment type="function">
    <text evidence="3 12">Involved in coproporphyrin-dependent heme b biosynthesis. Catalyzes the oxidation of coproporphyrinogen III to coproporphyrin III.</text>
</comment>
<comment type="cofactor">
    <cofactor evidence="2 12">
        <name>FAD</name>
        <dbReference type="ChEBI" id="CHEBI:57692"/>
    </cofactor>
</comment>
<dbReference type="EMBL" id="FQUL01000015">
    <property type="protein sequence ID" value="SHE66619.1"/>
    <property type="molecule type" value="Genomic_DNA"/>
</dbReference>
<keyword evidence="9 12" id="KW-0274">FAD</keyword>
<dbReference type="GO" id="GO:0004729">
    <property type="term" value="F:oxygen-dependent protoporphyrinogen oxidase activity"/>
    <property type="evidence" value="ECO:0007669"/>
    <property type="project" value="UniProtKB-UniRule"/>
</dbReference>
<dbReference type="InterPro" id="IPR002937">
    <property type="entry name" value="Amino_oxidase"/>
</dbReference>
<dbReference type="PANTHER" id="PTHR42923">
    <property type="entry name" value="PROTOPORPHYRINOGEN OXIDASE"/>
    <property type="match status" value="1"/>
</dbReference>
<accession>A0A1M4VCB5</accession>
<dbReference type="Gene3D" id="3.50.50.60">
    <property type="entry name" value="FAD/NAD(P)-binding domain"/>
    <property type="match status" value="1"/>
</dbReference>
<evidence type="ECO:0000256" key="6">
    <source>
        <dbReference type="ARBA" id="ARBA00012402"/>
    </source>
</evidence>
<evidence type="ECO:0000256" key="8">
    <source>
        <dbReference type="ARBA" id="ARBA00022630"/>
    </source>
</evidence>
<dbReference type="InterPro" id="IPR036188">
    <property type="entry name" value="FAD/NAD-bd_sf"/>
</dbReference>
<feature type="domain" description="Amine oxidase" evidence="13">
    <location>
        <begin position="16"/>
        <end position="452"/>
    </location>
</feature>
<comment type="pathway">
    <text evidence="4 12">Porphyrin-containing compound metabolism; protoheme biosynthesis.</text>
</comment>
<keyword evidence="15" id="KW-1185">Reference proteome</keyword>
<comment type="catalytic activity">
    <reaction evidence="1">
        <text>coproporphyrinogen III + 3 O2 = coproporphyrin III + 3 H2O2</text>
        <dbReference type="Rhea" id="RHEA:43436"/>
        <dbReference type="ChEBI" id="CHEBI:15379"/>
        <dbReference type="ChEBI" id="CHEBI:16240"/>
        <dbReference type="ChEBI" id="CHEBI:57309"/>
        <dbReference type="ChEBI" id="CHEBI:131725"/>
        <dbReference type="EC" id="1.3.3.15"/>
    </reaction>
    <physiologicalReaction direction="left-to-right" evidence="1">
        <dbReference type="Rhea" id="RHEA:43437"/>
    </physiologicalReaction>
</comment>
<dbReference type="GO" id="GO:0006783">
    <property type="term" value="P:heme biosynthetic process"/>
    <property type="evidence" value="ECO:0007669"/>
    <property type="project" value="UniProtKB-UniRule"/>
</dbReference>
<dbReference type="Gene3D" id="3.90.660.20">
    <property type="entry name" value="Protoporphyrinogen oxidase, mitochondrial, domain 2"/>
    <property type="match status" value="1"/>
</dbReference>
<evidence type="ECO:0000259" key="13">
    <source>
        <dbReference type="Pfam" id="PF01593"/>
    </source>
</evidence>
<protein>
    <recommendedName>
        <fullName evidence="7 12">Coproporphyrinogen III oxidase</fullName>
        <ecNumber evidence="6 12">1.3.3.15</ecNumber>
    </recommendedName>
</protein>
<evidence type="ECO:0000256" key="2">
    <source>
        <dbReference type="ARBA" id="ARBA00001974"/>
    </source>
</evidence>
<dbReference type="Proteomes" id="UP000184295">
    <property type="component" value="Unassembled WGS sequence"/>
</dbReference>
<dbReference type="InterPro" id="IPR050464">
    <property type="entry name" value="Zeta_carotene_desat/Oxidored"/>
</dbReference>
<evidence type="ECO:0000256" key="4">
    <source>
        <dbReference type="ARBA" id="ARBA00004744"/>
    </source>
</evidence>
<dbReference type="PANTHER" id="PTHR42923:SF3">
    <property type="entry name" value="PROTOPORPHYRINOGEN OXIDASE"/>
    <property type="match status" value="1"/>
</dbReference>
<dbReference type="UniPathway" id="UPA00252"/>
<evidence type="ECO:0000313" key="15">
    <source>
        <dbReference type="Proteomes" id="UP000184295"/>
    </source>
</evidence>
<organism evidence="14 15">
    <name type="scientific">Ferrithrix thermotolerans DSM 19514</name>
    <dbReference type="NCBI Taxonomy" id="1121881"/>
    <lineage>
        <taxon>Bacteria</taxon>
        <taxon>Bacillati</taxon>
        <taxon>Actinomycetota</taxon>
        <taxon>Acidimicrobiia</taxon>
        <taxon>Acidimicrobiales</taxon>
        <taxon>Acidimicrobiaceae</taxon>
        <taxon>Ferrithrix</taxon>
    </lineage>
</organism>
<dbReference type="Gene3D" id="1.10.3110.10">
    <property type="entry name" value="protoporphyrinogen ix oxidase, domain 3"/>
    <property type="match status" value="1"/>
</dbReference>
<dbReference type="SUPFAM" id="SSF51905">
    <property type="entry name" value="FAD/NAD(P)-binding domain"/>
    <property type="match status" value="1"/>
</dbReference>
<evidence type="ECO:0000256" key="3">
    <source>
        <dbReference type="ARBA" id="ARBA00002185"/>
    </source>
</evidence>
<evidence type="ECO:0000256" key="9">
    <source>
        <dbReference type="ARBA" id="ARBA00022827"/>
    </source>
</evidence>
<evidence type="ECO:0000256" key="12">
    <source>
        <dbReference type="RuleBase" id="RU364052"/>
    </source>
</evidence>